<dbReference type="InterPro" id="IPR004550">
    <property type="entry name" value="AsnASE_II"/>
</dbReference>
<name>A0A2P8HYZ9_SACCR</name>
<sequence>MVIGLGGTIAMAATTGGGVVPALSAEQLVAAVPGLADTGIEVEVVDFRRVPGASLTFGDLSALTDEIRDRCAAGVDGVVVTQGTDTIEETSYYLDLRHAAVQPVVVTGAMRNPTLAGADGPANLLAAIQTAANPAAHGLGCLVIFADEIHAARRVRKTHATSSSTFKSPDGGPLGYLVEGQPQIVNRPVGRRLLPDTGNGPDVRVGVVTASLGDDGSLLHTLASRLDGLVVAAFGVGHVPVTWVTSLEQIAVRIPVVLCSRTGAGSVLSTTYAFPGSERDLLSRGLIRAGFLDPLKSRLLLHGLLSVDAGCDRKTITAAFAAAGGHGAASDWPYTTTIG</sequence>
<evidence type="ECO:0000256" key="1">
    <source>
        <dbReference type="ARBA" id="ARBA00010518"/>
    </source>
</evidence>
<reference evidence="6 7" key="1">
    <citation type="submission" date="2018-03" db="EMBL/GenBank/DDBJ databases">
        <title>Genomic Encyclopedia of Type Strains, Phase III (KMG-III): the genomes of soil and plant-associated and newly described type strains.</title>
        <authorList>
            <person name="Whitman W."/>
        </authorList>
    </citation>
    <scope>NUCLEOTIDE SEQUENCE [LARGE SCALE GENOMIC DNA]</scope>
    <source>
        <strain evidence="6 7">CGMCC 4.7097</strain>
    </source>
</reference>
<keyword evidence="2" id="KW-0378">Hydrolase</keyword>
<accession>A0A2P8HYZ9</accession>
<dbReference type="InterPro" id="IPR036152">
    <property type="entry name" value="Asp/glu_Ase-like_sf"/>
</dbReference>
<dbReference type="Gene3D" id="3.40.50.40">
    <property type="match status" value="1"/>
</dbReference>
<dbReference type="PIRSF" id="PIRSF001220">
    <property type="entry name" value="L-ASNase_gatD"/>
    <property type="match status" value="1"/>
</dbReference>
<evidence type="ECO:0000259" key="5">
    <source>
        <dbReference type="Pfam" id="PF17763"/>
    </source>
</evidence>
<dbReference type="Proteomes" id="UP000241118">
    <property type="component" value="Unassembled WGS sequence"/>
</dbReference>
<dbReference type="FunFam" id="3.40.50.1170:FF:000001">
    <property type="entry name" value="L-asparaginase 2"/>
    <property type="match status" value="1"/>
</dbReference>
<dbReference type="PANTHER" id="PTHR11707">
    <property type="entry name" value="L-ASPARAGINASE"/>
    <property type="match status" value="1"/>
</dbReference>
<feature type="domain" description="Asparaginase/glutaminase C-terminal" evidence="5">
    <location>
        <begin position="204"/>
        <end position="320"/>
    </location>
</feature>
<organism evidence="6 7">
    <name type="scientific">Saccharothrix carnea</name>
    <dbReference type="NCBI Taxonomy" id="1280637"/>
    <lineage>
        <taxon>Bacteria</taxon>
        <taxon>Bacillati</taxon>
        <taxon>Actinomycetota</taxon>
        <taxon>Actinomycetes</taxon>
        <taxon>Pseudonocardiales</taxon>
        <taxon>Pseudonocardiaceae</taxon>
        <taxon>Saccharothrix</taxon>
    </lineage>
</organism>
<dbReference type="PROSITE" id="PS51732">
    <property type="entry name" value="ASN_GLN_ASE_3"/>
    <property type="match status" value="1"/>
</dbReference>
<dbReference type="AlphaFoldDB" id="A0A2P8HYZ9"/>
<dbReference type="GO" id="GO:0004067">
    <property type="term" value="F:asparaginase activity"/>
    <property type="evidence" value="ECO:0007669"/>
    <property type="project" value="UniProtKB-UniRule"/>
</dbReference>
<dbReference type="SMART" id="SM00870">
    <property type="entry name" value="Asparaginase"/>
    <property type="match status" value="1"/>
</dbReference>
<gene>
    <name evidence="6" type="ORF">B0I31_12134</name>
</gene>
<dbReference type="SFLD" id="SFLDS00057">
    <property type="entry name" value="Glutaminase/Asparaginase"/>
    <property type="match status" value="1"/>
</dbReference>
<dbReference type="InterPro" id="IPR040919">
    <property type="entry name" value="Asparaginase_C"/>
</dbReference>
<dbReference type="PIRSF" id="PIRSF500176">
    <property type="entry name" value="L_ASNase"/>
    <property type="match status" value="1"/>
</dbReference>
<feature type="domain" description="L-asparaginase N-terminal" evidence="4">
    <location>
        <begin position="1"/>
        <end position="187"/>
    </location>
</feature>
<evidence type="ECO:0000256" key="3">
    <source>
        <dbReference type="PIRSR" id="PIRSR001220-1"/>
    </source>
</evidence>
<comment type="similarity">
    <text evidence="1">Belongs to the asparaginase 1 family.</text>
</comment>
<evidence type="ECO:0000313" key="6">
    <source>
        <dbReference type="EMBL" id="PSL51405.1"/>
    </source>
</evidence>
<dbReference type="SUPFAM" id="SSF53774">
    <property type="entry name" value="Glutaminase/Asparaginase"/>
    <property type="match status" value="1"/>
</dbReference>
<proteinExistence type="inferred from homology"/>
<keyword evidence="7" id="KW-1185">Reference proteome</keyword>
<evidence type="ECO:0000259" key="4">
    <source>
        <dbReference type="Pfam" id="PF00710"/>
    </source>
</evidence>
<dbReference type="GO" id="GO:0006528">
    <property type="term" value="P:asparagine metabolic process"/>
    <property type="evidence" value="ECO:0007669"/>
    <property type="project" value="InterPro"/>
</dbReference>
<dbReference type="InterPro" id="IPR006034">
    <property type="entry name" value="Asparaginase/glutaminase-like"/>
</dbReference>
<evidence type="ECO:0000256" key="2">
    <source>
        <dbReference type="ARBA" id="ARBA00022801"/>
    </source>
</evidence>
<protein>
    <submittedName>
        <fullName evidence="6">L-asparaginase</fullName>
    </submittedName>
</protein>
<dbReference type="InterPro" id="IPR037152">
    <property type="entry name" value="L-asparaginase_N_sf"/>
</dbReference>
<dbReference type="Pfam" id="PF17763">
    <property type="entry name" value="Asparaginase_C"/>
    <property type="match status" value="1"/>
</dbReference>
<dbReference type="PANTHER" id="PTHR11707:SF28">
    <property type="entry name" value="60 KDA LYSOPHOSPHOLIPASE"/>
    <property type="match status" value="1"/>
</dbReference>
<dbReference type="PRINTS" id="PR00139">
    <property type="entry name" value="ASNGLNASE"/>
</dbReference>
<evidence type="ECO:0000313" key="7">
    <source>
        <dbReference type="Proteomes" id="UP000241118"/>
    </source>
</evidence>
<dbReference type="EMBL" id="PYAX01000021">
    <property type="protein sequence ID" value="PSL51405.1"/>
    <property type="molecule type" value="Genomic_DNA"/>
</dbReference>
<comment type="caution">
    <text evidence="6">The sequence shown here is derived from an EMBL/GenBank/DDBJ whole genome shotgun (WGS) entry which is preliminary data.</text>
</comment>
<dbReference type="Pfam" id="PF00710">
    <property type="entry name" value="Asparaginase"/>
    <property type="match status" value="1"/>
</dbReference>
<dbReference type="Gene3D" id="3.40.50.1170">
    <property type="entry name" value="L-asparaginase, N-terminal domain"/>
    <property type="match status" value="1"/>
</dbReference>
<feature type="active site" description="O-isoaspartyl threonine intermediate" evidence="3">
    <location>
        <position position="8"/>
    </location>
</feature>
<dbReference type="CDD" id="cd08964">
    <property type="entry name" value="L-asparaginase_II"/>
    <property type="match status" value="1"/>
</dbReference>
<dbReference type="InterPro" id="IPR027474">
    <property type="entry name" value="L-asparaginase_N"/>
</dbReference>
<dbReference type="InterPro" id="IPR027473">
    <property type="entry name" value="L-asparaginase_C"/>
</dbReference>